<evidence type="ECO:0000313" key="18">
    <source>
        <dbReference type="EMBL" id="MEK9502906.1"/>
    </source>
</evidence>
<evidence type="ECO:0000256" key="7">
    <source>
        <dbReference type="ARBA" id="ARBA00022769"/>
    </source>
</evidence>
<evidence type="ECO:0000259" key="17">
    <source>
        <dbReference type="PROSITE" id="PS50893"/>
    </source>
</evidence>
<keyword evidence="19" id="KW-1185">Reference proteome</keyword>
<evidence type="ECO:0000313" key="19">
    <source>
        <dbReference type="Proteomes" id="UP001484239"/>
    </source>
</evidence>
<evidence type="ECO:0000256" key="14">
    <source>
        <dbReference type="ARBA" id="ARBA00038000"/>
    </source>
</evidence>
<proteinExistence type="inferred from homology"/>
<dbReference type="RefSeq" id="WP_405277603.1">
    <property type="nucleotide sequence ID" value="NZ_JBBHLI010000017.1"/>
</dbReference>
<dbReference type="SMART" id="SM00382">
    <property type="entry name" value="AAA"/>
    <property type="match status" value="2"/>
</dbReference>
<keyword evidence="10" id="KW-0067">ATP-binding</keyword>
<dbReference type="InterPro" id="IPR004602">
    <property type="entry name" value="UvrA"/>
</dbReference>
<evidence type="ECO:0000256" key="8">
    <source>
        <dbReference type="ARBA" id="ARBA00022771"/>
    </source>
</evidence>
<keyword evidence="2" id="KW-0963">Cytoplasm</keyword>
<evidence type="ECO:0000256" key="4">
    <source>
        <dbReference type="ARBA" id="ARBA00022737"/>
    </source>
</evidence>
<evidence type="ECO:0000256" key="11">
    <source>
        <dbReference type="ARBA" id="ARBA00022881"/>
    </source>
</evidence>
<dbReference type="PROSITE" id="PS50893">
    <property type="entry name" value="ABC_TRANSPORTER_2"/>
    <property type="match status" value="1"/>
</dbReference>
<evidence type="ECO:0000256" key="10">
    <source>
        <dbReference type="ARBA" id="ARBA00022840"/>
    </source>
</evidence>
<sequence length="962" mass="105436">MDDTIRIRGARQHNLKNLDLDLPRRAFTVVTGPSGSGKSSLALDTLFAEGQRRYVESLSTYAKQFLERMEKPLVDAIEGICPAVAIEQKNPTRSSRSTVGTATEVYDYLRLLWARVGVTHCPECDRIIRPDTVSGAVDALLALPAGNRFQVCFPLRPSEELDHARIVENLVAMGFLRLLAGDDPVDLGAEGADDPAVAGVDLAGRSDLMVVVDRLAIPREDRDDRESALQELSGRLADSVHTAFTEGEGECVVFTTEGERLAFTEHYRCPEHPEIRFVEPSPQLFSFNNPYGSCPTCTGFGATLEYDLDLIVPNPMRSLEEGAVDPWSKPRYEKERDRLRRFAQEKGVSLYKPWQDLPEDFRRAVIEGEPKPRGRAPRTQGFKGVLPFLKSREKKRYKQYIRVFLRQYQSPTPCVDCGGARVRKEALWVRVGGRDIGQVTALPLDELQQWVAALELDEMRARIADTVLREVVARVGFLVEVGLGYLTLARQTRTLSGGEAQRINLANSLGSSLVDTLYVLDEPSVGLHPRDTDALLGLLRRLRDGGNTVVVVEHDPAAIRVADHVVELGPASGEKGGQIVYEGAPEGLAEADTSTGRYLSGRSGVAVPESRRRPDGNWLTLKGARLHNVEAVDLEIPLGTLTVVTGVSGSGKSTLIHDVLYRALEKELGGGETSAREHLGEEVGAYAALEGMHRLDGALLVDQSPIGRTPRSNPVTYIKAWDEIRKLFAAQPLARQRGYTPGTFSFNTAGGRCDACNGAGQVEIEMVFMADVYVACEVCKGRRYKPETLEVKVRGLDVAQVLELTVDEAIRFFLKQDKLGQILWHLQQVGLGYLRLGQAAPTLSGGEAQRLKIARELAGVAGRKGRTLYLLDEPTTGLGGEDIGKLLRVLDRLVDAGHTVLVIEHNLDLIKAADWIVDLGPGAGRDGGRIVATGRPEEVARVPESVTGRYLREVLPEVSAKA</sequence>
<evidence type="ECO:0000256" key="12">
    <source>
        <dbReference type="ARBA" id="ARBA00023125"/>
    </source>
</evidence>
<evidence type="ECO:0000256" key="2">
    <source>
        <dbReference type="ARBA" id="ARBA00022490"/>
    </source>
</evidence>
<evidence type="ECO:0000256" key="3">
    <source>
        <dbReference type="ARBA" id="ARBA00022723"/>
    </source>
</evidence>
<evidence type="ECO:0000256" key="1">
    <source>
        <dbReference type="ARBA" id="ARBA00004496"/>
    </source>
</evidence>
<dbReference type="InterPro" id="IPR017871">
    <property type="entry name" value="ABC_transporter-like_CS"/>
</dbReference>
<dbReference type="PANTHER" id="PTHR43152:SF3">
    <property type="entry name" value="UVRABC SYSTEM PROTEIN A"/>
    <property type="match status" value="1"/>
</dbReference>
<keyword evidence="7" id="KW-0228">DNA excision</keyword>
<keyword evidence="12" id="KW-0238">DNA-binding</keyword>
<dbReference type="PROSITE" id="PS00211">
    <property type="entry name" value="ABC_TRANSPORTER_1"/>
    <property type="match status" value="2"/>
</dbReference>
<dbReference type="SUPFAM" id="SSF52540">
    <property type="entry name" value="P-loop containing nucleoside triphosphate hydrolases"/>
    <property type="match status" value="2"/>
</dbReference>
<keyword evidence="11" id="KW-0267">Excision nuclease</keyword>
<keyword evidence="8" id="KW-0863">Zinc-finger</keyword>
<evidence type="ECO:0000256" key="15">
    <source>
        <dbReference type="ARBA" id="ARBA00039316"/>
    </source>
</evidence>
<dbReference type="InterPro" id="IPR041552">
    <property type="entry name" value="UvrA_DNA-bd"/>
</dbReference>
<comment type="caution">
    <text evidence="18">The sequence shown here is derived from an EMBL/GenBank/DDBJ whole genome shotgun (WGS) entry which is preliminary data.</text>
</comment>
<gene>
    <name evidence="18" type="primary">uvrA</name>
    <name evidence="18" type="ORF">WI372_18060</name>
</gene>
<dbReference type="InterPro" id="IPR041102">
    <property type="entry name" value="UvrA_inter"/>
</dbReference>
<dbReference type="InterPro" id="IPR027417">
    <property type="entry name" value="P-loop_NTPase"/>
</dbReference>
<accession>A0ABU9EDS9</accession>
<dbReference type="Gene3D" id="3.30.190.20">
    <property type="match status" value="1"/>
</dbReference>
<keyword evidence="13" id="KW-0234">DNA repair</keyword>
<keyword evidence="6" id="KW-0227">DNA damage</keyword>
<organism evidence="18 19">
    <name type="scientific">Gaopeijia maritima</name>
    <dbReference type="NCBI Taxonomy" id="3119007"/>
    <lineage>
        <taxon>Bacteria</taxon>
        <taxon>Pseudomonadati</taxon>
        <taxon>Gemmatimonadota</taxon>
        <taxon>Longimicrobiia</taxon>
        <taxon>Gaopeijiales</taxon>
        <taxon>Gaopeijiaceae</taxon>
        <taxon>Gaopeijia</taxon>
    </lineage>
</organism>
<comment type="subcellular location">
    <subcellularLocation>
        <location evidence="1">Cytoplasm</location>
    </subcellularLocation>
</comment>
<dbReference type="Pfam" id="PF17760">
    <property type="entry name" value="UvrA_inter"/>
    <property type="match status" value="1"/>
</dbReference>
<evidence type="ECO:0000256" key="5">
    <source>
        <dbReference type="ARBA" id="ARBA00022741"/>
    </source>
</evidence>
<name>A0ABU9EDS9_9BACT</name>
<keyword evidence="9" id="KW-0862">Zinc</keyword>
<feature type="domain" description="ABC transporter" evidence="17">
    <location>
        <begin position="605"/>
        <end position="946"/>
    </location>
</feature>
<evidence type="ECO:0000256" key="9">
    <source>
        <dbReference type="ARBA" id="ARBA00022833"/>
    </source>
</evidence>
<keyword evidence="3" id="KW-0479">Metal-binding</keyword>
<keyword evidence="4" id="KW-0677">Repeat</keyword>
<dbReference type="Gene3D" id="1.20.1580.10">
    <property type="entry name" value="ABC transporter ATPase like domain"/>
    <property type="match status" value="3"/>
</dbReference>
<dbReference type="Gene3D" id="1.10.8.280">
    <property type="entry name" value="ABC transporter ATPase domain-like"/>
    <property type="match status" value="1"/>
</dbReference>
<comment type="similarity">
    <text evidence="14">Belongs to the ABC transporter superfamily. UvrA family.</text>
</comment>
<dbReference type="InterPro" id="IPR003439">
    <property type="entry name" value="ABC_transporter-like_ATP-bd"/>
</dbReference>
<dbReference type="InterPro" id="IPR003593">
    <property type="entry name" value="AAA+_ATPase"/>
</dbReference>
<dbReference type="Proteomes" id="UP001484239">
    <property type="component" value="Unassembled WGS sequence"/>
</dbReference>
<dbReference type="EMBL" id="JBBHLI010000017">
    <property type="protein sequence ID" value="MEK9502906.1"/>
    <property type="molecule type" value="Genomic_DNA"/>
</dbReference>
<evidence type="ECO:0000256" key="13">
    <source>
        <dbReference type="ARBA" id="ARBA00023204"/>
    </source>
</evidence>
<reference evidence="18 19" key="1">
    <citation type="submission" date="2024-02" db="EMBL/GenBank/DDBJ databases">
        <title>A novel Gemmatimonadota bacterium.</title>
        <authorList>
            <person name="Du Z.-J."/>
            <person name="Ye Y.-Q."/>
        </authorList>
    </citation>
    <scope>NUCLEOTIDE SEQUENCE [LARGE SCALE GENOMIC DNA]</scope>
    <source>
        <strain evidence="18 19">DH-20</strain>
    </source>
</reference>
<dbReference type="PANTHER" id="PTHR43152">
    <property type="entry name" value="UVRABC SYSTEM PROTEIN A"/>
    <property type="match status" value="1"/>
</dbReference>
<dbReference type="Gene3D" id="3.40.50.300">
    <property type="entry name" value="P-loop containing nucleotide triphosphate hydrolases"/>
    <property type="match status" value="3"/>
</dbReference>
<dbReference type="Pfam" id="PF17755">
    <property type="entry name" value="UvrA_DNA-bind"/>
    <property type="match status" value="1"/>
</dbReference>
<protein>
    <recommendedName>
        <fullName evidence="15">UvrABC system protein A</fullName>
    </recommendedName>
    <alternativeName>
        <fullName evidence="16">Excinuclease ABC subunit A</fullName>
    </alternativeName>
</protein>
<evidence type="ECO:0000256" key="6">
    <source>
        <dbReference type="ARBA" id="ARBA00022763"/>
    </source>
</evidence>
<evidence type="ECO:0000256" key="16">
    <source>
        <dbReference type="ARBA" id="ARBA00042156"/>
    </source>
</evidence>
<keyword evidence="5" id="KW-0547">Nucleotide-binding</keyword>
<dbReference type="NCBIfam" id="TIGR00630">
    <property type="entry name" value="uvra"/>
    <property type="match status" value="1"/>
</dbReference>